<keyword evidence="4 8" id="KW-0378">Hydrolase</keyword>
<evidence type="ECO:0000256" key="2">
    <source>
        <dbReference type="ARBA" id="ARBA00005336"/>
    </source>
</evidence>
<keyword evidence="5" id="KW-0326">Glycosidase</keyword>
<dbReference type="EMBL" id="JAGSSW010000005">
    <property type="protein sequence ID" value="MBR8464071.1"/>
    <property type="molecule type" value="Genomic_DNA"/>
</dbReference>
<evidence type="ECO:0000256" key="6">
    <source>
        <dbReference type="SAM" id="SignalP"/>
    </source>
</evidence>
<comment type="catalytic activity">
    <reaction evidence="1">
        <text>Hydrolysis of terminal non-reducing N-acetyl-D-hexosamine residues in N-acetyl-beta-D-hexosaminides.</text>
        <dbReference type="EC" id="3.2.1.52"/>
    </reaction>
</comment>
<keyword evidence="9" id="KW-1185">Reference proteome</keyword>
<dbReference type="RefSeq" id="WP_212142060.1">
    <property type="nucleotide sequence ID" value="NZ_JAGSSW010000005.1"/>
</dbReference>
<dbReference type="InterPro" id="IPR050226">
    <property type="entry name" value="NagZ_Beta-hexosaminidase"/>
</dbReference>
<feature type="chain" id="PRO_5045639154" description="beta-N-acetylhexosaminidase" evidence="6">
    <location>
        <begin position="19"/>
        <end position="350"/>
    </location>
</feature>
<gene>
    <name evidence="8" type="ORF">KDD93_05730</name>
</gene>
<comment type="similarity">
    <text evidence="2">Belongs to the glycosyl hydrolase 3 family.</text>
</comment>
<feature type="signal peptide" evidence="6">
    <location>
        <begin position="1"/>
        <end position="18"/>
    </location>
</feature>
<dbReference type="Pfam" id="PF00933">
    <property type="entry name" value="Glyco_hydro_3"/>
    <property type="match status" value="1"/>
</dbReference>
<name>A0ABS5HJ50_9BACT</name>
<dbReference type="PANTHER" id="PTHR30480:SF13">
    <property type="entry name" value="BETA-HEXOSAMINIDASE"/>
    <property type="match status" value="1"/>
</dbReference>
<dbReference type="InterPro" id="IPR017853">
    <property type="entry name" value="GH"/>
</dbReference>
<dbReference type="Proteomes" id="UP000682951">
    <property type="component" value="Unassembled WGS sequence"/>
</dbReference>
<evidence type="ECO:0000256" key="3">
    <source>
        <dbReference type="ARBA" id="ARBA00012663"/>
    </source>
</evidence>
<evidence type="ECO:0000256" key="4">
    <source>
        <dbReference type="ARBA" id="ARBA00022801"/>
    </source>
</evidence>
<reference evidence="8 9" key="1">
    <citation type="submission" date="2021-04" db="EMBL/GenBank/DDBJ databases">
        <title>Molecular and phenotypic characterization and identification of bacterial isolates recovered from the Anatolian ground squirrels (Spermophilus xanthoprymnus) and which have the potential to form a new species in the Campylobacter genus.</title>
        <authorList>
            <person name="Aydin F."/>
            <person name="Abay S."/>
            <person name="Kayman T."/>
            <person name="Karakaya E."/>
            <person name="Mustak H.K."/>
            <person name="Mustak I.B."/>
            <person name="Bilgin N."/>
            <person name="Duzler A."/>
            <person name="Sahin O."/>
            <person name="Guran O."/>
            <person name="Saticioglu I.B."/>
        </authorList>
    </citation>
    <scope>NUCLEOTIDE SEQUENCE [LARGE SCALE GENOMIC DNA]</scope>
    <source>
        <strain evidence="9">faydin-G24</strain>
    </source>
</reference>
<evidence type="ECO:0000313" key="8">
    <source>
        <dbReference type="EMBL" id="MBR8464071.1"/>
    </source>
</evidence>
<evidence type="ECO:0000256" key="1">
    <source>
        <dbReference type="ARBA" id="ARBA00001231"/>
    </source>
</evidence>
<evidence type="ECO:0000259" key="7">
    <source>
        <dbReference type="Pfam" id="PF00933"/>
    </source>
</evidence>
<evidence type="ECO:0000313" key="9">
    <source>
        <dbReference type="Proteomes" id="UP000682951"/>
    </source>
</evidence>
<dbReference type="InterPro" id="IPR036962">
    <property type="entry name" value="Glyco_hydro_3_N_sf"/>
</dbReference>
<sequence length="350" mass="38770">MKVFKLFFIAFFTLSSNAAEPTLRQKVSQMIIVGFDGKSTKDASVRAMLSDAGYGRFGGVMLLSRNVQDKAQLTALNTAIKAKQPKIFIAIDEEGGNVTRMKDVSFGSAYPSAREVASSLNINQAAELYVKMAQSLAQIGVNLNFAPVVDLHDDDSPIIGARGRAFSENASKVIFYADVFIRAFAQNNIMTTLKHFPGHGNSRQDSHKQKSIVNIDRNALLPYREMSHRADMIMVGHLFVKDVDESNPATLSKAVISGILRDELGYNGVVISDDMLMLGAGDEPLKQKIIKFINAGGDILLFSEFKIGDRRTADIVTQHIIDAISEKKISRERIDISYKRIKMLKDKYIK</sequence>
<protein>
    <recommendedName>
        <fullName evidence="3">beta-N-acetylhexosaminidase</fullName>
        <ecNumber evidence="3">3.2.1.52</ecNumber>
    </recommendedName>
</protein>
<feature type="domain" description="Glycoside hydrolase family 3 N-terminal" evidence="7">
    <location>
        <begin position="22"/>
        <end position="342"/>
    </location>
</feature>
<dbReference type="Gene3D" id="3.20.20.300">
    <property type="entry name" value="Glycoside hydrolase, family 3, N-terminal domain"/>
    <property type="match status" value="1"/>
</dbReference>
<dbReference type="EC" id="3.2.1.52" evidence="3"/>
<dbReference type="InterPro" id="IPR001764">
    <property type="entry name" value="Glyco_hydro_3_N"/>
</dbReference>
<organism evidence="8 9">
    <name type="scientific">Campylobacter anatolicus</name>
    <dbReference type="NCBI Taxonomy" id="2829105"/>
    <lineage>
        <taxon>Bacteria</taxon>
        <taxon>Pseudomonadati</taxon>
        <taxon>Campylobacterota</taxon>
        <taxon>Epsilonproteobacteria</taxon>
        <taxon>Campylobacterales</taxon>
        <taxon>Campylobacteraceae</taxon>
        <taxon>Campylobacter</taxon>
    </lineage>
</organism>
<dbReference type="SUPFAM" id="SSF51445">
    <property type="entry name" value="(Trans)glycosidases"/>
    <property type="match status" value="1"/>
</dbReference>
<evidence type="ECO:0000256" key="5">
    <source>
        <dbReference type="ARBA" id="ARBA00023295"/>
    </source>
</evidence>
<comment type="caution">
    <text evidence="8">The sequence shown here is derived from an EMBL/GenBank/DDBJ whole genome shotgun (WGS) entry which is preliminary data.</text>
</comment>
<accession>A0ABS5HJ50</accession>
<dbReference type="PANTHER" id="PTHR30480">
    <property type="entry name" value="BETA-HEXOSAMINIDASE-RELATED"/>
    <property type="match status" value="1"/>
</dbReference>
<dbReference type="GO" id="GO:0016787">
    <property type="term" value="F:hydrolase activity"/>
    <property type="evidence" value="ECO:0007669"/>
    <property type="project" value="UniProtKB-KW"/>
</dbReference>
<keyword evidence="6" id="KW-0732">Signal</keyword>
<proteinExistence type="inferred from homology"/>